<accession>A0A382CRF6</accession>
<protein>
    <submittedName>
        <fullName evidence="1">Uncharacterized protein</fullName>
    </submittedName>
</protein>
<reference evidence="1" key="1">
    <citation type="submission" date="2018-05" db="EMBL/GenBank/DDBJ databases">
        <authorList>
            <person name="Lanie J.A."/>
            <person name="Ng W.-L."/>
            <person name="Kazmierczak K.M."/>
            <person name="Andrzejewski T.M."/>
            <person name="Davidsen T.M."/>
            <person name="Wayne K.J."/>
            <person name="Tettelin H."/>
            <person name="Glass J.I."/>
            <person name="Rusch D."/>
            <person name="Podicherti R."/>
            <person name="Tsui H.-C.T."/>
            <person name="Winkler M.E."/>
        </authorList>
    </citation>
    <scope>NUCLEOTIDE SEQUENCE</scope>
</reference>
<name>A0A382CRF6_9ZZZZ</name>
<dbReference type="EMBL" id="UINC01035764">
    <property type="protein sequence ID" value="SVB28695.1"/>
    <property type="molecule type" value="Genomic_DNA"/>
</dbReference>
<gene>
    <name evidence="1" type="ORF">METZ01_LOCUS181549</name>
</gene>
<proteinExistence type="predicted"/>
<organism evidence="1">
    <name type="scientific">marine metagenome</name>
    <dbReference type="NCBI Taxonomy" id="408172"/>
    <lineage>
        <taxon>unclassified sequences</taxon>
        <taxon>metagenomes</taxon>
        <taxon>ecological metagenomes</taxon>
    </lineage>
</organism>
<dbReference type="AlphaFoldDB" id="A0A382CRF6"/>
<sequence length="86" mass="10095">MKHIVFIFLFHSLLFAENEYCSISDMTKNPSILSRQYYNIGETISEEDQDYPYTVCHSDGNYNINSEFRFSDYSGDIILISMNATW</sequence>
<evidence type="ECO:0000313" key="1">
    <source>
        <dbReference type="EMBL" id="SVB28695.1"/>
    </source>
</evidence>